<accession>A0ABS5VQE5</accession>
<dbReference type="EMBL" id="JAHESD010000018">
    <property type="protein sequence ID" value="MBT1703677.1"/>
    <property type="molecule type" value="Genomic_DNA"/>
</dbReference>
<protein>
    <submittedName>
        <fullName evidence="4">Glycoside hydrolase family 57 protein</fullName>
    </submittedName>
</protein>
<comment type="similarity">
    <text evidence="1">Belongs to the glycosyl hydrolase 57 family.</text>
</comment>
<evidence type="ECO:0000313" key="4">
    <source>
        <dbReference type="EMBL" id="MBT1703677.1"/>
    </source>
</evidence>
<dbReference type="SUPFAM" id="SSF88713">
    <property type="entry name" value="Glycoside hydrolase/deacetylase"/>
    <property type="match status" value="1"/>
</dbReference>
<dbReference type="InterPro" id="IPR052046">
    <property type="entry name" value="GH57_Enzymes"/>
</dbReference>
<dbReference type="InterPro" id="IPR011330">
    <property type="entry name" value="Glyco_hydro/deAcase_b/a-brl"/>
</dbReference>
<keyword evidence="5" id="KW-1185">Reference proteome</keyword>
<proteinExistence type="inferred from homology"/>
<organism evidence="4 5">
    <name type="scientific">Chryseosolibacter indicus</name>
    <dbReference type="NCBI Taxonomy" id="2782351"/>
    <lineage>
        <taxon>Bacteria</taxon>
        <taxon>Pseudomonadati</taxon>
        <taxon>Bacteroidota</taxon>
        <taxon>Cytophagia</taxon>
        <taxon>Cytophagales</taxon>
        <taxon>Chryseotaleaceae</taxon>
        <taxon>Chryseosolibacter</taxon>
    </lineage>
</organism>
<dbReference type="CDD" id="cd10795">
    <property type="entry name" value="GH57N_MJA1_like"/>
    <property type="match status" value="1"/>
</dbReference>
<feature type="domain" description="Glycoside hydrolase family 57 N-terminal" evidence="3">
    <location>
        <begin position="14"/>
        <end position="297"/>
    </location>
</feature>
<gene>
    <name evidence="4" type="ORF">KK060_10325</name>
</gene>
<evidence type="ECO:0000256" key="2">
    <source>
        <dbReference type="ARBA" id="ARBA00023277"/>
    </source>
</evidence>
<dbReference type="Proteomes" id="UP000772618">
    <property type="component" value="Unassembled WGS sequence"/>
</dbReference>
<dbReference type="Pfam" id="PF03065">
    <property type="entry name" value="Glyco_hydro_57"/>
    <property type="match status" value="1"/>
</dbReference>
<sequence length="422" mass="48139">MSLLNNSDRSRNLVFYFQVHQPRRLRTVRLFDIGTDSGLFDDQQNQQILERVAASCYLPTNQLLLKLIKKYPGIKIAFSISGVTLDQFEAFAPEVLESFKDLAETGSVEFLGETYYHSLATLIPGHEFEIQTLKHTELIEKHFGKRPTVFRNTELIYSDDVGRRAALLGFKGVFTDGVARVLSNDKSPNQVYQHPTEEGLSILLRNFILSDDIAFRFSHYSGLTADQYITWLKDIPTHERVVNVAMDYETFGEHHKKESGIFQFLENMLSGIASDSTFKMLTPTEAVDTIKPQAVLDCPHFVSWADNERDLSAWVGNDLQRDAFETLVKLDSSVKALNDAETLKQWRLLQTSDHFYYMSTKKGTDGTIHNYFSPYPSPYEAFINYMNALTDFSVKLDLRKSLLKPVKARKKKAKSLLEGLTA</sequence>
<dbReference type="Gene3D" id="3.20.110.20">
    <property type="match status" value="1"/>
</dbReference>
<evidence type="ECO:0000313" key="5">
    <source>
        <dbReference type="Proteomes" id="UP000772618"/>
    </source>
</evidence>
<dbReference type="PANTHER" id="PTHR36306:SF1">
    <property type="entry name" value="ALPHA-AMYLASE-RELATED"/>
    <property type="match status" value="1"/>
</dbReference>
<keyword evidence="4" id="KW-0378">Hydrolase</keyword>
<dbReference type="GO" id="GO:0016787">
    <property type="term" value="F:hydrolase activity"/>
    <property type="evidence" value="ECO:0007669"/>
    <property type="project" value="UniProtKB-KW"/>
</dbReference>
<comment type="caution">
    <text evidence="4">The sequence shown here is derived from an EMBL/GenBank/DDBJ whole genome shotgun (WGS) entry which is preliminary data.</text>
</comment>
<evidence type="ECO:0000259" key="3">
    <source>
        <dbReference type="Pfam" id="PF03065"/>
    </source>
</evidence>
<dbReference type="RefSeq" id="WP_254153639.1">
    <property type="nucleotide sequence ID" value="NZ_JAHESD010000018.1"/>
</dbReference>
<evidence type="ECO:0000256" key="1">
    <source>
        <dbReference type="ARBA" id="ARBA00006821"/>
    </source>
</evidence>
<name>A0ABS5VQE5_9BACT</name>
<dbReference type="PANTHER" id="PTHR36306">
    <property type="entry name" value="ALPHA-AMYLASE-RELATED-RELATED"/>
    <property type="match status" value="1"/>
</dbReference>
<keyword evidence="2" id="KW-0119">Carbohydrate metabolism</keyword>
<dbReference type="InterPro" id="IPR004300">
    <property type="entry name" value="Glyco_hydro_57_N"/>
</dbReference>
<reference evidence="4 5" key="1">
    <citation type="submission" date="2021-05" db="EMBL/GenBank/DDBJ databases">
        <title>A Polyphasic approach of four new species of the genus Ohtaekwangia: Ohtaekwangia histidinii sp. nov., Ohtaekwangia cretensis sp. nov., Ohtaekwangia indiensis sp. nov., Ohtaekwangia reichenbachii sp. nov. from diverse environment.</title>
        <authorList>
            <person name="Octaviana S."/>
        </authorList>
    </citation>
    <scope>NUCLEOTIDE SEQUENCE [LARGE SCALE GENOMIC DNA]</scope>
    <source>
        <strain evidence="4 5">PWU20</strain>
    </source>
</reference>